<comment type="caution">
    <text evidence="1">The sequence shown here is derived from an EMBL/GenBank/DDBJ whole genome shotgun (WGS) entry which is preliminary data.</text>
</comment>
<reference evidence="1 2" key="1">
    <citation type="submission" date="2020-04" db="EMBL/GenBank/DDBJ databases">
        <title>Perkinsus olseni comparative genomics.</title>
        <authorList>
            <person name="Bogema D.R."/>
        </authorList>
    </citation>
    <scope>NUCLEOTIDE SEQUENCE [LARGE SCALE GENOMIC DNA]</scope>
    <source>
        <strain evidence="1 2">ATCC PRA-207</strain>
    </source>
</reference>
<protein>
    <submittedName>
        <fullName evidence="1">Uncharacterized protein</fullName>
    </submittedName>
</protein>
<dbReference type="EMBL" id="JABANO010006324">
    <property type="protein sequence ID" value="KAF4752006.1"/>
    <property type="molecule type" value="Genomic_DNA"/>
</dbReference>
<evidence type="ECO:0000313" key="1">
    <source>
        <dbReference type="EMBL" id="KAF4752006.1"/>
    </source>
</evidence>
<proteinExistence type="predicted"/>
<dbReference type="AlphaFoldDB" id="A0A7J6U5E8"/>
<dbReference type="OMA" id="AWLIEIT"/>
<organism evidence="1 2">
    <name type="scientific">Perkinsus olseni</name>
    <name type="common">Perkinsus atlanticus</name>
    <dbReference type="NCBI Taxonomy" id="32597"/>
    <lineage>
        <taxon>Eukaryota</taxon>
        <taxon>Sar</taxon>
        <taxon>Alveolata</taxon>
        <taxon>Perkinsozoa</taxon>
        <taxon>Perkinsea</taxon>
        <taxon>Perkinsida</taxon>
        <taxon>Perkinsidae</taxon>
        <taxon>Perkinsus</taxon>
    </lineage>
</organism>
<name>A0A7J6U5E8_PEROL</name>
<keyword evidence="2" id="KW-1185">Reference proteome</keyword>
<evidence type="ECO:0000313" key="2">
    <source>
        <dbReference type="Proteomes" id="UP000553632"/>
    </source>
</evidence>
<gene>
    <name evidence="1" type="ORF">FOZ63_027236</name>
</gene>
<sequence>MPSMSTEEDERGVKYAVLANIAATLSHFTQCITVVVVGGFPVQGVKRSSFHLEVTNQLTTDISTGALKPALGEVWTAIIDQRIMLNHVEDGIKSVEVDGTDDAWLIEIISDGHAVQLPDI</sequence>
<accession>A0A7J6U5E8</accession>
<dbReference type="Proteomes" id="UP000553632">
    <property type="component" value="Unassembled WGS sequence"/>
</dbReference>